<feature type="non-terminal residue" evidence="2">
    <location>
        <position position="1"/>
    </location>
</feature>
<feature type="compositionally biased region" description="Low complexity" evidence="1">
    <location>
        <begin position="41"/>
        <end position="61"/>
    </location>
</feature>
<proteinExistence type="predicted"/>
<dbReference type="AlphaFoldDB" id="A0A821YS67"/>
<gene>
    <name evidence="2" type="ORF">UJA718_LOCUS48662</name>
</gene>
<feature type="non-terminal residue" evidence="2">
    <location>
        <position position="81"/>
    </location>
</feature>
<organism evidence="2 3">
    <name type="scientific">Rotaria socialis</name>
    <dbReference type="NCBI Taxonomy" id="392032"/>
    <lineage>
        <taxon>Eukaryota</taxon>
        <taxon>Metazoa</taxon>
        <taxon>Spiralia</taxon>
        <taxon>Gnathifera</taxon>
        <taxon>Rotifera</taxon>
        <taxon>Eurotatoria</taxon>
        <taxon>Bdelloidea</taxon>
        <taxon>Philodinida</taxon>
        <taxon>Philodinidae</taxon>
        <taxon>Rotaria</taxon>
    </lineage>
</organism>
<protein>
    <submittedName>
        <fullName evidence="2">Uncharacterized protein</fullName>
    </submittedName>
</protein>
<evidence type="ECO:0000313" key="2">
    <source>
        <dbReference type="EMBL" id="CAF4969205.1"/>
    </source>
</evidence>
<evidence type="ECO:0000313" key="3">
    <source>
        <dbReference type="Proteomes" id="UP000663873"/>
    </source>
</evidence>
<keyword evidence="3" id="KW-1185">Reference proteome</keyword>
<dbReference type="EMBL" id="CAJOBP010098494">
    <property type="protein sequence ID" value="CAF4969205.1"/>
    <property type="molecule type" value="Genomic_DNA"/>
</dbReference>
<accession>A0A821YS67</accession>
<comment type="caution">
    <text evidence="2">The sequence shown here is derived from an EMBL/GenBank/DDBJ whole genome shotgun (WGS) entry which is preliminary data.</text>
</comment>
<feature type="region of interest" description="Disordered" evidence="1">
    <location>
        <begin position="35"/>
        <end position="81"/>
    </location>
</feature>
<dbReference type="Proteomes" id="UP000663873">
    <property type="component" value="Unassembled WGS sequence"/>
</dbReference>
<reference evidence="2" key="1">
    <citation type="submission" date="2021-02" db="EMBL/GenBank/DDBJ databases">
        <authorList>
            <person name="Nowell W R."/>
        </authorList>
    </citation>
    <scope>NUCLEOTIDE SEQUENCE</scope>
</reference>
<name>A0A821YS67_9BILA</name>
<evidence type="ECO:0000256" key="1">
    <source>
        <dbReference type="SAM" id="MobiDB-lite"/>
    </source>
</evidence>
<sequence>LILALGCTCKLLDLRSAEQRASARLLNPQEYIQRRREENQRQSNRLNQSANDDDALILANATPTIAPPSYNQTMGLSDDDE</sequence>